<gene>
    <name evidence="2" type="ORF">EDC63_10627</name>
</gene>
<accession>A0A4R3Y4H2</accession>
<dbReference type="EMBL" id="SMCO01000006">
    <property type="protein sequence ID" value="TCV86666.1"/>
    <property type="molecule type" value="Genomic_DNA"/>
</dbReference>
<keyword evidence="3" id="KW-1185">Reference proteome</keyword>
<dbReference type="Proteomes" id="UP000295367">
    <property type="component" value="Unassembled WGS sequence"/>
</dbReference>
<evidence type="ECO:0000256" key="1">
    <source>
        <dbReference type="SAM" id="Phobius"/>
    </source>
</evidence>
<proteinExistence type="predicted"/>
<dbReference type="RefSeq" id="WP_124948091.1">
    <property type="nucleotide sequence ID" value="NZ_BHVT01000076.1"/>
</dbReference>
<keyword evidence="1" id="KW-1133">Transmembrane helix</keyword>
<reference evidence="2 3" key="1">
    <citation type="submission" date="2019-03" db="EMBL/GenBank/DDBJ databases">
        <title>Genomic Encyclopedia of Type Strains, Phase IV (KMG-IV): sequencing the most valuable type-strain genomes for metagenomic binning, comparative biology and taxonomic classification.</title>
        <authorList>
            <person name="Goeker M."/>
        </authorList>
    </citation>
    <scope>NUCLEOTIDE SEQUENCE [LARGE SCALE GENOMIC DNA]</scope>
    <source>
        <strain evidence="2 3">DSM 100309</strain>
    </source>
</reference>
<organism evidence="2 3">
    <name type="scientific">Sulfurirhabdus autotrophica</name>
    <dbReference type="NCBI Taxonomy" id="1706046"/>
    <lineage>
        <taxon>Bacteria</taxon>
        <taxon>Pseudomonadati</taxon>
        <taxon>Pseudomonadota</taxon>
        <taxon>Betaproteobacteria</taxon>
        <taxon>Nitrosomonadales</taxon>
        <taxon>Sulfuricellaceae</taxon>
        <taxon>Sulfurirhabdus</taxon>
    </lineage>
</organism>
<protein>
    <submittedName>
        <fullName evidence="2">Uncharacterized protein</fullName>
    </submittedName>
</protein>
<feature type="transmembrane region" description="Helical" evidence="1">
    <location>
        <begin position="61"/>
        <end position="80"/>
    </location>
</feature>
<evidence type="ECO:0000313" key="3">
    <source>
        <dbReference type="Proteomes" id="UP000295367"/>
    </source>
</evidence>
<evidence type="ECO:0000313" key="2">
    <source>
        <dbReference type="EMBL" id="TCV86666.1"/>
    </source>
</evidence>
<keyword evidence="1" id="KW-0472">Membrane</keyword>
<keyword evidence="1" id="KW-0812">Transmembrane</keyword>
<comment type="caution">
    <text evidence="2">The sequence shown here is derived from an EMBL/GenBank/DDBJ whole genome shotgun (WGS) entry which is preliminary data.</text>
</comment>
<dbReference type="AlphaFoldDB" id="A0A4R3Y4H2"/>
<sequence>MENHKKIGMIVMVASVALVAVALAMTESYCPRYETWSSFDFLMKCWYVNFFSDSDFFLNFYLKYALAFCVTSFGTGFLWYQGVFKGNENNK</sequence>
<name>A0A4R3Y4H2_9PROT</name>